<evidence type="ECO:0000256" key="4">
    <source>
        <dbReference type="PROSITE-ProRule" id="PRU00335"/>
    </source>
</evidence>
<sequence length="179" mass="19455">MGRKRTIDRGKVLDAAEAVVSKVGAAALTIDAVAKAAGITKGGVQYCFGTKGALIDAMLERWGEAYDAEVVQLTQGTPVSPIRAHLEATRKGDESSNAKAASLMSSLIQTPEHLASTRAWYKTRMADFDLSTEAGRRARIAFIATEGVFMLRFFGFMEIGEQDWNAVFDDIQSFVLTEE</sequence>
<dbReference type="Pfam" id="PF00440">
    <property type="entry name" value="TetR_N"/>
    <property type="match status" value="1"/>
</dbReference>
<comment type="caution">
    <text evidence="6">The sequence shown here is derived from an EMBL/GenBank/DDBJ whole genome shotgun (WGS) entry which is preliminary data.</text>
</comment>
<feature type="domain" description="HTH tetR-type" evidence="5">
    <location>
        <begin position="6"/>
        <end position="66"/>
    </location>
</feature>
<organism evidence="6 7">
    <name type="scientific">Phyllobacterium myrsinacearum</name>
    <dbReference type="NCBI Taxonomy" id="28101"/>
    <lineage>
        <taxon>Bacteria</taxon>
        <taxon>Pseudomonadati</taxon>
        <taxon>Pseudomonadota</taxon>
        <taxon>Alphaproteobacteria</taxon>
        <taxon>Hyphomicrobiales</taxon>
        <taxon>Phyllobacteriaceae</taxon>
        <taxon>Phyllobacterium</taxon>
    </lineage>
</organism>
<dbReference type="EMBL" id="PVBT01000001">
    <property type="protein sequence ID" value="PRD58504.1"/>
    <property type="molecule type" value="Genomic_DNA"/>
</dbReference>
<name>A0A2S9JYT4_9HYPH</name>
<dbReference type="InterPro" id="IPR009057">
    <property type="entry name" value="Homeodomain-like_sf"/>
</dbReference>
<dbReference type="AlphaFoldDB" id="A0A2S9JYT4"/>
<protein>
    <submittedName>
        <fullName evidence="6">TetR family transcriptional regulator</fullName>
    </submittedName>
</protein>
<proteinExistence type="predicted"/>
<dbReference type="InterPro" id="IPR041479">
    <property type="entry name" value="TetR_CgmR_C"/>
</dbReference>
<evidence type="ECO:0000313" key="6">
    <source>
        <dbReference type="EMBL" id="PRD58504.1"/>
    </source>
</evidence>
<feature type="DNA-binding region" description="H-T-H motif" evidence="4">
    <location>
        <begin position="29"/>
        <end position="48"/>
    </location>
</feature>
<evidence type="ECO:0000313" key="7">
    <source>
        <dbReference type="Proteomes" id="UP000238563"/>
    </source>
</evidence>
<dbReference type="InterPro" id="IPR001647">
    <property type="entry name" value="HTH_TetR"/>
</dbReference>
<dbReference type="Pfam" id="PF17937">
    <property type="entry name" value="TetR_C_28"/>
    <property type="match status" value="1"/>
</dbReference>
<dbReference type="OrthoDB" id="9809772at2"/>
<keyword evidence="2 4" id="KW-0238">DNA-binding</keyword>
<dbReference type="PRINTS" id="PR00455">
    <property type="entry name" value="HTHTETR"/>
</dbReference>
<dbReference type="SUPFAM" id="SSF46689">
    <property type="entry name" value="Homeodomain-like"/>
    <property type="match status" value="1"/>
</dbReference>
<reference evidence="6 7" key="1">
    <citation type="submission" date="2018-02" db="EMBL/GenBank/DDBJ databases">
        <title>The draft genome of Phyllobacterium myrsinacearum DSM5892.</title>
        <authorList>
            <person name="Li L."/>
            <person name="Liu L."/>
            <person name="Zhang X."/>
            <person name="Wang T."/>
        </authorList>
    </citation>
    <scope>NUCLEOTIDE SEQUENCE [LARGE SCALE GENOMIC DNA]</scope>
    <source>
        <strain evidence="6 7">DSM 5892</strain>
    </source>
</reference>
<dbReference type="PROSITE" id="PS50977">
    <property type="entry name" value="HTH_TETR_2"/>
    <property type="match status" value="1"/>
</dbReference>
<gene>
    <name evidence="6" type="ORF">C5750_05180</name>
</gene>
<keyword evidence="7" id="KW-1185">Reference proteome</keyword>
<dbReference type="RefSeq" id="WP_105732730.1">
    <property type="nucleotide sequence ID" value="NZ_PVBT01000001.1"/>
</dbReference>
<evidence type="ECO:0000256" key="1">
    <source>
        <dbReference type="ARBA" id="ARBA00023015"/>
    </source>
</evidence>
<dbReference type="Proteomes" id="UP000238563">
    <property type="component" value="Unassembled WGS sequence"/>
</dbReference>
<evidence type="ECO:0000256" key="3">
    <source>
        <dbReference type="ARBA" id="ARBA00023163"/>
    </source>
</evidence>
<evidence type="ECO:0000256" key="2">
    <source>
        <dbReference type="ARBA" id="ARBA00023125"/>
    </source>
</evidence>
<dbReference type="PANTHER" id="PTHR47506:SF1">
    <property type="entry name" value="HTH-TYPE TRANSCRIPTIONAL REGULATOR YJDC"/>
    <property type="match status" value="1"/>
</dbReference>
<dbReference type="GO" id="GO:0003677">
    <property type="term" value="F:DNA binding"/>
    <property type="evidence" value="ECO:0007669"/>
    <property type="project" value="UniProtKB-UniRule"/>
</dbReference>
<accession>A0A2S9JYT4</accession>
<dbReference type="PANTHER" id="PTHR47506">
    <property type="entry name" value="TRANSCRIPTIONAL REGULATORY PROTEIN"/>
    <property type="match status" value="1"/>
</dbReference>
<evidence type="ECO:0000259" key="5">
    <source>
        <dbReference type="PROSITE" id="PS50977"/>
    </source>
</evidence>
<keyword evidence="1" id="KW-0805">Transcription regulation</keyword>
<dbReference type="Gene3D" id="1.10.357.10">
    <property type="entry name" value="Tetracycline Repressor, domain 2"/>
    <property type="match status" value="1"/>
</dbReference>
<keyword evidence="3" id="KW-0804">Transcription</keyword>